<keyword evidence="2" id="KW-1185">Reference proteome</keyword>
<proteinExistence type="predicted"/>
<dbReference type="VEuPathDB" id="FungiDB:PSHT_12315"/>
<name>A0A2S4UXD2_9BASI</name>
<dbReference type="VEuPathDB" id="FungiDB:PSTT_01873"/>
<reference evidence="1 2" key="1">
    <citation type="submission" date="2017-12" db="EMBL/GenBank/DDBJ databases">
        <title>Gene loss provides genomic basis for host adaptation in cereal stripe rust fungi.</title>
        <authorList>
            <person name="Xia C."/>
        </authorList>
    </citation>
    <scope>NUCLEOTIDE SEQUENCE [LARGE SCALE GENOMIC DNA]</scope>
    <source>
        <strain evidence="1 2">93TX-2</strain>
    </source>
</reference>
<protein>
    <submittedName>
        <fullName evidence="1">Uncharacterized protein</fullName>
    </submittedName>
</protein>
<dbReference type="EMBL" id="PKSM01000223">
    <property type="protein sequence ID" value="POW01922.1"/>
    <property type="molecule type" value="Genomic_DNA"/>
</dbReference>
<evidence type="ECO:0000313" key="1">
    <source>
        <dbReference type="EMBL" id="POW01922.1"/>
    </source>
</evidence>
<reference evidence="2" key="3">
    <citation type="journal article" date="2018" name="Mol. Plant Microbe Interact.">
        <title>Genome sequence resources for the wheat stripe rust pathogen (Puccinia striiformis f. sp. tritici) and the barley stripe rust pathogen (Puccinia striiformis f. sp. hordei).</title>
        <authorList>
            <person name="Xia C."/>
            <person name="Wang M."/>
            <person name="Yin C."/>
            <person name="Cornejo O.E."/>
            <person name="Hulbert S.H."/>
            <person name="Chen X."/>
        </authorList>
    </citation>
    <scope>NUCLEOTIDE SEQUENCE [LARGE SCALE GENOMIC DNA]</scope>
    <source>
        <strain evidence="2">93TX-2</strain>
    </source>
</reference>
<organism evidence="1 2">
    <name type="scientific">Puccinia striiformis</name>
    <dbReference type="NCBI Taxonomy" id="27350"/>
    <lineage>
        <taxon>Eukaryota</taxon>
        <taxon>Fungi</taxon>
        <taxon>Dikarya</taxon>
        <taxon>Basidiomycota</taxon>
        <taxon>Pucciniomycotina</taxon>
        <taxon>Pucciniomycetes</taxon>
        <taxon>Pucciniales</taxon>
        <taxon>Pucciniaceae</taxon>
        <taxon>Puccinia</taxon>
    </lineage>
</organism>
<reference evidence="2" key="2">
    <citation type="journal article" date="2018" name="BMC Genomics">
        <title>Genomic insights into host adaptation between the wheat stripe rust pathogen (Puccinia striiformis f. sp. tritici) and the barley stripe rust pathogen (Puccinia striiformis f. sp. hordei).</title>
        <authorList>
            <person name="Xia C."/>
            <person name="Wang M."/>
            <person name="Yin C."/>
            <person name="Cornejo O.E."/>
            <person name="Hulbert S.H."/>
            <person name="Chen X."/>
        </authorList>
    </citation>
    <scope>NUCLEOTIDE SEQUENCE [LARGE SCALE GENOMIC DNA]</scope>
    <source>
        <strain evidence="2">93TX-2</strain>
    </source>
</reference>
<dbReference type="AlphaFoldDB" id="A0A2S4UXD2"/>
<accession>A0A2S4UXD2</accession>
<sequence>MDKFIKEHTHRHKAQIMNQISCLKTQILNKRNLVNHRIETIINSPSSSKKLALGSPISSSSHKDLSYEHRSLLHSFPSPLTVSGWPSSYSQCGCADACHRSTPHVMHEVYPTCNA</sequence>
<gene>
    <name evidence="1" type="ORF">PSHT_12315</name>
</gene>
<comment type="caution">
    <text evidence="1">The sequence shown here is derived from an EMBL/GenBank/DDBJ whole genome shotgun (WGS) entry which is preliminary data.</text>
</comment>
<evidence type="ECO:0000313" key="2">
    <source>
        <dbReference type="Proteomes" id="UP000238274"/>
    </source>
</evidence>
<dbReference type="Proteomes" id="UP000238274">
    <property type="component" value="Unassembled WGS sequence"/>
</dbReference>